<accession>A0A7E4VS84</accession>
<keyword evidence="2" id="KW-0472">Membrane</keyword>
<keyword evidence="3" id="KW-1185">Reference proteome</keyword>
<evidence type="ECO:0000313" key="4">
    <source>
        <dbReference type="WBParaSite" id="Pan_g2545.t1"/>
    </source>
</evidence>
<keyword evidence="2" id="KW-1133">Transmembrane helix</keyword>
<dbReference type="AlphaFoldDB" id="A0A7E4VS84"/>
<feature type="region of interest" description="Disordered" evidence="1">
    <location>
        <begin position="1"/>
        <end position="102"/>
    </location>
</feature>
<evidence type="ECO:0000313" key="3">
    <source>
        <dbReference type="Proteomes" id="UP000492821"/>
    </source>
</evidence>
<feature type="compositionally biased region" description="Polar residues" evidence="1">
    <location>
        <begin position="68"/>
        <end position="79"/>
    </location>
</feature>
<feature type="compositionally biased region" description="Pro residues" evidence="1">
    <location>
        <begin position="14"/>
        <end position="29"/>
    </location>
</feature>
<dbReference type="WBParaSite" id="Pan_g2545.t1">
    <property type="protein sequence ID" value="Pan_g2545.t1"/>
    <property type="gene ID" value="Pan_g2545"/>
</dbReference>
<proteinExistence type="predicted"/>
<dbReference type="Proteomes" id="UP000492821">
    <property type="component" value="Unassembled WGS sequence"/>
</dbReference>
<protein>
    <submittedName>
        <fullName evidence="4">WH2 domain-containing protein</fullName>
    </submittedName>
</protein>
<feature type="transmembrane region" description="Helical" evidence="2">
    <location>
        <begin position="109"/>
        <end position="135"/>
    </location>
</feature>
<name>A0A7E4VS84_PANRE</name>
<evidence type="ECO:0000256" key="2">
    <source>
        <dbReference type="SAM" id="Phobius"/>
    </source>
</evidence>
<reference evidence="3" key="1">
    <citation type="journal article" date="2013" name="Genetics">
        <title>The draft genome and transcriptome of Panagrellus redivivus are shaped by the harsh demands of a free-living lifestyle.</title>
        <authorList>
            <person name="Srinivasan J."/>
            <person name="Dillman A.R."/>
            <person name="Macchietto M.G."/>
            <person name="Heikkinen L."/>
            <person name="Lakso M."/>
            <person name="Fracchia K.M."/>
            <person name="Antoshechkin I."/>
            <person name="Mortazavi A."/>
            <person name="Wong G."/>
            <person name="Sternberg P.W."/>
        </authorList>
    </citation>
    <scope>NUCLEOTIDE SEQUENCE [LARGE SCALE GENOMIC DNA]</scope>
    <source>
        <strain evidence="3">MT8872</strain>
    </source>
</reference>
<sequence>MGDQYEPLPAANDAPPPPPPPAAPPPPKSPAKSAQNPPPLQRKAKPPVPTGGGGASRKKRRSVDAPSVKSNITAPSSGSLRPKSEYTRPLEDDDGGTISASKNNNDVRFYCLVASAAMAGVSAFTMIVSGVFLFFG</sequence>
<keyword evidence="2" id="KW-0812">Transmembrane</keyword>
<evidence type="ECO:0000256" key="1">
    <source>
        <dbReference type="SAM" id="MobiDB-lite"/>
    </source>
</evidence>
<reference evidence="4" key="2">
    <citation type="submission" date="2020-10" db="UniProtKB">
        <authorList>
            <consortium name="WormBaseParasite"/>
        </authorList>
    </citation>
    <scope>IDENTIFICATION</scope>
</reference>
<organism evidence="3 4">
    <name type="scientific">Panagrellus redivivus</name>
    <name type="common">Microworm</name>
    <dbReference type="NCBI Taxonomy" id="6233"/>
    <lineage>
        <taxon>Eukaryota</taxon>
        <taxon>Metazoa</taxon>
        <taxon>Ecdysozoa</taxon>
        <taxon>Nematoda</taxon>
        <taxon>Chromadorea</taxon>
        <taxon>Rhabditida</taxon>
        <taxon>Tylenchina</taxon>
        <taxon>Panagrolaimomorpha</taxon>
        <taxon>Panagrolaimoidea</taxon>
        <taxon>Panagrolaimidae</taxon>
        <taxon>Panagrellus</taxon>
    </lineage>
</organism>